<accession>A0AAD9IHW0</accession>
<keyword evidence="2" id="KW-0547">Nucleotide-binding</keyword>
<dbReference type="Proteomes" id="UP001255856">
    <property type="component" value="Unassembled WGS sequence"/>
</dbReference>
<evidence type="ECO:0000313" key="4">
    <source>
        <dbReference type="EMBL" id="KAK2078784.1"/>
    </source>
</evidence>
<reference evidence="4" key="1">
    <citation type="submission" date="2021-01" db="EMBL/GenBank/DDBJ databases">
        <authorList>
            <person name="Eckstrom K.M.E."/>
        </authorList>
    </citation>
    <scope>NUCLEOTIDE SEQUENCE</scope>
    <source>
        <strain evidence="4">UVCC 0001</strain>
    </source>
</reference>
<dbReference type="GO" id="GO:0016887">
    <property type="term" value="F:ATP hydrolysis activity"/>
    <property type="evidence" value="ECO:0007669"/>
    <property type="project" value="InterPro"/>
</dbReference>
<sequence>MALTRRWRSTAHSAESLSGLAMAGDFAEEPARPVPPEAADGPLAVYQSWLAAGTLREDPRQSLTARRLQKVFDDVCEYVGIPTGEPASPKGRGLTLVHAAETAPVRRGWFSGLFAASGAAERPPVPAPKGLYMYGGVGVGKTMLMDLFASVAPPEFQLQRTHFHDFMIDVHTRLRHHSRTSDPLRLVADEICGQTKVLCLDELFVTDIADASILNRLFARLWENGIVLVATSNRRPDALYEGGLQRDLFLPFIAALKARCLDHDMNSTTDYRKLATHSRGLYFVTSSREDDLHRRFVEMAGGEPARPASVRVAMGRELRLPVTAGPLAFCKFEELCGRPLGAADYIALAGDKHTLFLAGVPKFSGATKTEAYRFVTLIDVLYEHRTRVLCSAEVLPVELFENIIVDDNLGFAKDRTISRLTEMQSDEYLEAHAQAHAPELLLALQERRQARS</sequence>
<dbReference type="EMBL" id="JASFZW010000004">
    <property type="protein sequence ID" value="KAK2078784.1"/>
    <property type="molecule type" value="Genomic_DNA"/>
</dbReference>
<keyword evidence="3" id="KW-0067">ATP-binding</keyword>
<gene>
    <name evidence="4" type="ORF">QBZ16_003624</name>
</gene>
<keyword evidence="5" id="KW-1185">Reference proteome</keyword>
<evidence type="ECO:0000256" key="1">
    <source>
        <dbReference type="ARBA" id="ARBA00010322"/>
    </source>
</evidence>
<proteinExistence type="inferred from homology"/>
<comment type="similarity">
    <text evidence="1">Belongs to the AFG1 ATPase family.</text>
</comment>
<dbReference type="PANTHER" id="PTHR12169:SF29">
    <property type="entry name" value="AFG1-LIKE ATPASE FAMILY PROTEIN"/>
    <property type="match status" value="1"/>
</dbReference>
<dbReference type="GO" id="GO:0005524">
    <property type="term" value="F:ATP binding"/>
    <property type="evidence" value="ECO:0007669"/>
    <property type="project" value="UniProtKB-KW"/>
</dbReference>
<evidence type="ECO:0000256" key="3">
    <source>
        <dbReference type="ARBA" id="ARBA00022840"/>
    </source>
</evidence>
<evidence type="ECO:0008006" key="6">
    <source>
        <dbReference type="Google" id="ProtNLM"/>
    </source>
</evidence>
<dbReference type="Gene3D" id="3.40.50.300">
    <property type="entry name" value="P-loop containing nucleotide triphosphate hydrolases"/>
    <property type="match status" value="1"/>
</dbReference>
<dbReference type="AlphaFoldDB" id="A0AAD9IHW0"/>
<name>A0AAD9IHW0_PROWI</name>
<evidence type="ECO:0000256" key="2">
    <source>
        <dbReference type="ARBA" id="ARBA00022741"/>
    </source>
</evidence>
<dbReference type="SUPFAM" id="SSF52540">
    <property type="entry name" value="P-loop containing nucleoside triphosphate hydrolases"/>
    <property type="match status" value="1"/>
</dbReference>
<dbReference type="Pfam" id="PF03969">
    <property type="entry name" value="AFG1_ATPase"/>
    <property type="match status" value="1"/>
</dbReference>
<organism evidence="4 5">
    <name type="scientific">Prototheca wickerhamii</name>
    <dbReference type="NCBI Taxonomy" id="3111"/>
    <lineage>
        <taxon>Eukaryota</taxon>
        <taxon>Viridiplantae</taxon>
        <taxon>Chlorophyta</taxon>
        <taxon>core chlorophytes</taxon>
        <taxon>Trebouxiophyceae</taxon>
        <taxon>Chlorellales</taxon>
        <taxon>Chlorellaceae</taxon>
        <taxon>Prototheca</taxon>
    </lineage>
</organism>
<dbReference type="InterPro" id="IPR027417">
    <property type="entry name" value="P-loop_NTPase"/>
</dbReference>
<dbReference type="NCBIfam" id="NF040713">
    <property type="entry name" value="ZapE"/>
    <property type="match status" value="1"/>
</dbReference>
<dbReference type="InterPro" id="IPR005654">
    <property type="entry name" value="ATPase_AFG1-like"/>
</dbReference>
<evidence type="ECO:0000313" key="5">
    <source>
        <dbReference type="Proteomes" id="UP001255856"/>
    </source>
</evidence>
<comment type="caution">
    <text evidence="4">The sequence shown here is derived from an EMBL/GenBank/DDBJ whole genome shotgun (WGS) entry which is preliminary data.</text>
</comment>
<protein>
    <recommendedName>
        <fullName evidence="6">AFG1-like ATPase</fullName>
    </recommendedName>
</protein>
<dbReference type="PANTHER" id="PTHR12169">
    <property type="entry name" value="ATPASE N2B"/>
    <property type="match status" value="1"/>
</dbReference>
<dbReference type="GO" id="GO:0005739">
    <property type="term" value="C:mitochondrion"/>
    <property type="evidence" value="ECO:0007669"/>
    <property type="project" value="TreeGrafter"/>
</dbReference>